<evidence type="ECO:0000313" key="3">
    <source>
        <dbReference type="Proteomes" id="UP000557717"/>
    </source>
</evidence>
<evidence type="ECO:0000313" key="2">
    <source>
        <dbReference type="EMBL" id="MBB5351369.1"/>
    </source>
</evidence>
<organism evidence="2 3">
    <name type="scientific">Haloferula luteola</name>
    <dbReference type="NCBI Taxonomy" id="595692"/>
    <lineage>
        <taxon>Bacteria</taxon>
        <taxon>Pseudomonadati</taxon>
        <taxon>Verrucomicrobiota</taxon>
        <taxon>Verrucomicrobiia</taxon>
        <taxon>Verrucomicrobiales</taxon>
        <taxon>Verrucomicrobiaceae</taxon>
        <taxon>Haloferula</taxon>
    </lineage>
</organism>
<gene>
    <name evidence="2" type="ORF">HNR46_001605</name>
</gene>
<name>A0A840VC31_9BACT</name>
<dbReference type="Proteomes" id="UP000557717">
    <property type="component" value="Unassembled WGS sequence"/>
</dbReference>
<dbReference type="RefSeq" id="WP_184017475.1">
    <property type="nucleotide sequence ID" value="NZ_JACHFD010000006.1"/>
</dbReference>
<comment type="caution">
    <text evidence="2">The sequence shown here is derived from an EMBL/GenBank/DDBJ whole genome shotgun (WGS) entry which is preliminary data.</text>
</comment>
<dbReference type="EMBL" id="JACHFD010000006">
    <property type="protein sequence ID" value="MBB5351369.1"/>
    <property type="molecule type" value="Genomic_DNA"/>
</dbReference>
<accession>A0A840VC31</accession>
<evidence type="ECO:0000256" key="1">
    <source>
        <dbReference type="SAM" id="MobiDB-lite"/>
    </source>
</evidence>
<keyword evidence="3" id="KW-1185">Reference proteome</keyword>
<reference evidence="2 3" key="1">
    <citation type="submission" date="2020-08" db="EMBL/GenBank/DDBJ databases">
        <title>Genomic Encyclopedia of Type Strains, Phase IV (KMG-IV): sequencing the most valuable type-strain genomes for metagenomic binning, comparative biology and taxonomic classification.</title>
        <authorList>
            <person name="Goeker M."/>
        </authorList>
    </citation>
    <scope>NUCLEOTIDE SEQUENCE [LARGE SCALE GENOMIC DNA]</scope>
    <source>
        <strain evidence="2 3">YC6886</strain>
    </source>
</reference>
<dbReference type="AlphaFoldDB" id="A0A840VC31"/>
<sequence>MSDRKNISGARKTGTESRLRTSGDPVLCLSEIIKLTGVAISRAAEICGFEESTFRKWFSGRRSPAKATVLAAIHSLESSDYMRIRLEEVHHIKRKPSGLYQMRATIDRGPKLVGVRITQGLGTRDLREALERRDLIIAALEKAERISNG</sequence>
<proteinExistence type="predicted"/>
<feature type="region of interest" description="Disordered" evidence="1">
    <location>
        <begin position="1"/>
        <end position="21"/>
    </location>
</feature>
<protein>
    <submittedName>
        <fullName evidence="2">Uncharacterized protein</fullName>
    </submittedName>
</protein>